<evidence type="ECO:0000313" key="1">
    <source>
        <dbReference type="EMBL" id="ELR72384.1"/>
    </source>
</evidence>
<dbReference type="AlphaFoldDB" id="L8JXM8"/>
<reference evidence="1 2" key="1">
    <citation type="submission" date="2012-12" db="EMBL/GenBank/DDBJ databases">
        <title>Genome assembly of Fulvivirga imtechensis AK7.</title>
        <authorList>
            <person name="Nupur N."/>
            <person name="Khatri I."/>
            <person name="Kumar R."/>
            <person name="Subramanian S."/>
            <person name="Pinnaka A."/>
        </authorList>
    </citation>
    <scope>NUCLEOTIDE SEQUENCE [LARGE SCALE GENOMIC DNA]</scope>
    <source>
        <strain evidence="1 2">AK7</strain>
    </source>
</reference>
<organism evidence="1 2">
    <name type="scientific">Fulvivirga imtechensis AK7</name>
    <dbReference type="NCBI Taxonomy" id="1237149"/>
    <lineage>
        <taxon>Bacteria</taxon>
        <taxon>Pseudomonadati</taxon>
        <taxon>Bacteroidota</taxon>
        <taxon>Cytophagia</taxon>
        <taxon>Cytophagales</taxon>
        <taxon>Fulvivirgaceae</taxon>
        <taxon>Fulvivirga</taxon>
    </lineage>
</organism>
<dbReference type="RefSeq" id="WP_009579101.1">
    <property type="nucleotide sequence ID" value="NZ_AMZN01000024.1"/>
</dbReference>
<keyword evidence="2" id="KW-1185">Reference proteome</keyword>
<name>L8JXM8_9BACT</name>
<dbReference type="Proteomes" id="UP000011135">
    <property type="component" value="Unassembled WGS sequence"/>
</dbReference>
<protein>
    <submittedName>
        <fullName evidence="1">Uncharacterized protein</fullName>
    </submittedName>
</protein>
<sequence length="69" mass="8420">MEEYDYEKELKRLFLIAINDRSVVLQLDEDTKAEFRQLRYRMAKNEVGETTMRKIVEKYLNKRFVIVDS</sequence>
<gene>
    <name evidence="1" type="ORF">C900_01666</name>
</gene>
<evidence type="ECO:0000313" key="2">
    <source>
        <dbReference type="Proteomes" id="UP000011135"/>
    </source>
</evidence>
<dbReference type="EMBL" id="AMZN01000024">
    <property type="protein sequence ID" value="ELR72384.1"/>
    <property type="molecule type" value="Genomic_DNA"/>
</dbReference>
<comment type="caution">
    <text evidence="1">The sequence shown here is derived from an EMBL/GenBank/DDBJ whole genome shotgun (WGS) entry which is preliminary data.</text>
</comment>
<proteinExistence type="predicted"/>
<accession>L8JXM8</accession>